<comment type="caution">
    <text evidence="7">The sequence shown here is derived from an EMBL/GenBank/DDBJ whole genome shotgun (WGS) entry which is preliminary data.</text>
</comment>
<dbReference type="RefSeq" id="WP_095998557.1">
    <property type="nucleotide sequence ID" value="NZ_NSLI01000003.1"/>
</dbReference>
<dbReference type="Pfam" id="PF13505">
    <property type="entry name" value="OMP_b-brl"/>
    <property type="match status" value="1"/>
</dbReference>
<evidence type="ECO:0000256" key="2">
    <source>
        <dbReference type="ARBA" id="ARBA00022729"/>
    </source>
</evidence>
<dbReference type="PANTHER" id="PTHR34001">
    <property type="entry name" value="BLL7405 PROTEIN"/>
    <property type="match status" value="1"/>
</dbReference>
<dbReference type="InterPro" id="IPR051692">
    <property type="entry name" value="OMP-like"/>
</dbReference>
<dbReference type="EMBL" id="NSLI01000003">
    <property type="protein sequence ID" value="PAX08314.1"/>
    <property type="molecule type" value="Genomic_DNA"/>
</dbReference>
<dbReference type="AlphaFoldDB" id="A0A2A2SG87"/>
<comment type="similarity">
    <text evidence="4">Belongs to the Omp25/RopB family.</text>
</comment>
<evidence type="ECO:0000256" key="3">
    <source>
        <dbReference type="ARBA" id="ARBA00023136"/>
    </source>
</evidence>
<dbReference type="InterPro" id="IPR011250">
    <property type="entry name" value="OMP/PagP_B-barrel"/>
</dbReference>
<dbReference type="InterPro" id="IPR027385">
    <property type="entry name" value="Beta-barrel_OMP"/>
</dbReference>
<dbReference type="Proteomes" id="UP000218151">
    <property type="component" value="Unassembled WGS sequence"/>
</dbReference>
<dbReference type="Gene3D" id="2.40.160.20">
    <property type="match status" value="1"/>
</dbReference>
<keyword evidence="2 5" id="KW-0732">Signal</keyword>
<evidence type="ECO:0000256" key="5">
    <source>
        <dbReference type="SAM" id="SignalP"/>
    </source>
</evidence>
<proteinExistence type="inferred from homology"/>
<keyword evidence="8" id="KW-1185">Reference proteome</keyword>
<gene>
    <name evidence="7" type="ORF">CKY28_08075</name>
</gene>
<evidence type="ECO:0000256" key="1">
    <source>
        <dbReference type="ARBA" id="ARBA00004370"/>
    </source>
</evidence>
<evidence type="ECO:0000313" key="7">
    <source>
        <dbReference type="EMBL" id="PAX08314.1"/>
    </source>
</evidence>
<keyword evidence="3" id="KW-0472">Membrane</keyword>
<dbReference type="SUPFAM" id="SSF56925">
    <property type="entry name" value="OMPA-like"/>
    <property type="match status" value="1"/>
</dbReference>
<organism evidence="7 8">
    <name type="scientific">Sphingomonas lenta</name>
    <dbReference type="NCBI Taxonomy" id="1141887"/>
    <lineage>
        <taxon>Bacteria</taxon>
        <taxon>Pseudomonadati</taxon>
        <taxon>Pseudomonadota</taxon>
        <taxon>Alphaproteobacteria</taxon>
        <taxon>Sphingomonadales</taxon>
        <taxon>Sphingomonadaceae</taxon>
        <taxon>Sphingomonas</taxon>
    </lineage>
</organism>
<name>A0A2A2SG87_9SPHN</name>
<reference evidence="8" key="1">
    <citation type="submission" date="2017-09" db="EMBL/GenBank/DDBJ databases">
        <authorList>
            <person name="Feng G."/>
            <person name="Zhu H."/>
        </authorList>
    </citation>
    <scope>NUCLEOTIDE SEQUENCE [LARGE SCALE GENOMIC DNA]</scope>
    <source>
        <strain evidence="8">1PNM-20</strain>
    </source>
</reference>
<comment type="subcellular location">
    <subcellularLocation>
        <location evidence="1">Membrane</location>
    </subcellularLocation>
</comment>
<dbReference type="PANTHER" id="PTHR34001:SF3">
    <property type="entry name" value="BLL7405 PROTEIN"/>
    <property type="match status" value="1"/>
</dbReference>
<dbReference type="GO" id="GO:0016020">
    <property type="term" value="C:membrane"/>
    <property type="evidence" value="ECO:0007669"/>
    <property type="project" value="UniProtKB-SubCell"/>
</dbReference>
<dbReference type="OrthoDB" id="8222426at2"/>
<sequence>MRKLLLTPMALGAALAAVPAAAQAQTAESVPHSGLRAEALVGYDALTSGEDSDGVAYGGAVGYDAAVGGITLGAEGEYTQSSIKGEEGNLLVSGDSARVTLGRDLYVGGRVGLPVSPATLVYGKAGYTNARINTRYTAGATTVRDKANADGLRLGAGVEQKIGSQSYVKAEYRYSNYKEIEDFDIDADRHQLMAGVGIRF</sequence>
<accession>A0A2A2SG87</accession>
<protein>
    <submittedName>
        <fullName evidence="7">Opacity protein</fullName>
    </submittedName>
</protein>
<feature type="domain" description="Outer membrane protein beta-barrel" evidence="6">
    <location>
        <begin position="13"/>
        <end position="200"/>
    </location>
</feature>
<evidence type="ECO:0000313" key="8">
    <source>
        <dbReference type="Proteomes" id="UP000218151"/>
    </source>
</evidence>
<feature type="signal peptide" evidence="5">
    <location>
        <begin position="1"/>
        <end position="24"/>
    </location>
</feature>
<evidence type="ECO:0000259" key="6">
    <source>
        <dbReference type="Pfam" id="PF13505"/>
    </source>
</evidence>
<evidence type="ECO:0000256" key="4">
    <source>
        <dbReference type="ARBA" id="ARBA00038306"/>
    </source>
</evidence>
<feature type="chain" id="PRO_5012674764" evidence="5">
    <location>
        <begin position="25"/>
        <end position="200"/>
    </location>
</feature>